<dbReference type="SFLD" id="SFLDS00029">
    <property type="entry name" value="Radical_SAM"/>
    <property type="match status" value="1"/>
</dbReference>
<dbReference type="Proteomes" id="UP000315010">
    <property type="component" value="Unassembled WGS sequence"/>
</dbReference>
<comment type="caution">
    <text evidence="8">The sequence shown here is derived from an EMBL/GenBank/DDBJ whole genome shotgun (WGS) entry which is preliminary data.</text>
</comment>
<evidence type="ECO:0000256" key="4">
    <source>
        <dbReference type="ARBA" id="ARBA00023004"/>
    </source>
</evidence>
<evidence type="ECO:0000259" key="7">
    <source>
        <dbReference type="PROSITE" id="PS51918"/>
    </source>
</evidence>
<dbReference type="InterPro" id="IPR007197">
    <property type="entry name" value="rSAM"/>
</dbReference>
<dbReference type="PANTHER" id="PTHR30352:SF5">
    <property type="entry name" value="PYRUVATE FORMATE-LYASE 1-ACTIVATING ENZYME"/>
    <property type="match status" value="1"/>
</dbReference>
<dbReference type="SFLD" id="SFLDG01101">
    <property type="entry name" value="Uncharacterised_Radical_SAM_Su"/>
    <property type="match status" value="1"/>
</dbReference>
<keyword evidence="3 6" id="KW-0479">Metal-binding</keyword>
<feature type="binding site" evidence="6">
    <location>
        <position position="102"/>
    </location>
    <ligand>
        <name>[4Fe-4S] cluster</name>
        <dbReference type="ChEBI" id="CHEBI:49883"/>
        <note>4Fe-4S-S-AdoMet</note>
    </ligand>
</feature>
<dbReference type="InterPro" id="IPR027596">
    <property type="entry name" value="AmmeMemoSam_rS"/>
</dbReference>
<dbReference type="PROSITE" id="PS51918">
    <property type="entry name" value="RADICAL_SAM"/>
    <property type="match status" value="1"/>
</dbReference>
<protein>
    <submittedName>
        <fullName evidence="8">Radical SAM superfamily protein</fullName>
    </submittedName>
</protein>
<dbReference type="InterPro" id="IPR013785">
    <property type="entry name" value="Aldolase_TIM"/>
</dbReference>
<dbReference type="EMBL" id="SJPJ01000001">
    <property type="protein sequence ID" value="TWT79607.1"/>
    <property type="molecule type" value="Genomic_DNA"/>
</dbReference>
<keyword evidence="2 6" id="KW-0949">S-adenosyl-L-methionine</keyword>
<feature type="binding site" evidence="6">
    <location>
        <position position="105"/>
    </location>
    <ligand>
        <name>[4Fe-4S] cluster</name>
        <dbReference type="ChEBI" id="CHEBI:49883"/>
        <note>4Fe-4S-S-AdoMet</note>
    </ligand>
</feature>
<feature type="binding site" evidence="6">
    <location>
        <position position="98"/>
    </location>
    <ligand>
        <name>[4Fe-4S] cluster</name>
        <dbReference type="ChEBI" id="CHEBI:49883"/>
        <note>4Fe-4S-S-AdoMet</note>
    </ligand>
</feature>
<dbReference type="RefSeq" id="WP_146394785.1">
    <property type="nucleotide sequence ID" value="NZ_SJPJ01000001.1"/>
</dbReference>
<dbReference type="Gene3D" id="3.20.20.70">
    <property type="entry name" value="Aldolase class I"/>
    <property type="match status" value="1"/>
</dbReference>
<comment type="cofactor">
    <cofactor evidence="6">
        <name>[4Fe-4S] cluster</name>
        <dbReference type="ChEBI" id="CHEBI:49883"/>
    </cofactor>
    <text evidence="6">Binds 1 [4Fe-4S] cluster. The cluster is coordinated with 3 cysteines and an exchangeable S-adenosyl-L-methionine.</text>
</comment>
<feature type="domain" description="Radical SAM core" evidence="7">
    <location>
        <begin position="83"/>
        <end position="304"/>
    </location>
</feature>
<evidence type="ECO:0000313" key="9">
    <source>
        <dbReference type="Proteomes" id="UP000315010"/>
    </source>
</evidence>
<evidence type="ECO:0000256" key="2">
    <source>
        <dbReference type="ARBA" id="ARBA00022691"/>
    </source>
</evidence>
<dbReference type="InterPro" id="IPR016431">
    <property type="entry name" value="Pyrv-formate_lyase-activ_prd"/>
</dbReference>
<dbReference type="InterPro" id="IPR034457">
    <property type="entry name" value="Organic_radical-activating"/>
</dbReference>
<dbReference type="GO" id="GO:0051539">
    <property type="term" value="F:4 iron, 4 sulfur cluster binding"/>
    <property type="evidence" value="ECO:0007669"/>
    <property type="project" value="UniProtKB-KW"/>
</dbReference>
<dbReference type="GO" id="GO:0003824">
    <property type="term" value="F:catalytic activity"/>
    <property type="evidence" value="ECO:0007669"/>
    <property type="project" value="InterPro"/>
</dbReference>
<dbReference type="PIRSF" id="PIRSF004869">
    <property type="entry name" value="PflX_prd"/>
    <property type="match status" value="1"/>
</dbReference>
<sequence length="374" mass="42081">MVERVVSPPNSPLLSDGSKLGGWYHVKNGRIVCDLCPRACSLKPGDRGFCFVRENIDGKMVLTTYGRSTGFCVDPIEKKPLNHFYPGTSALSFGTAGCNLGCKFCQNWTTTKSREVKTASQYATPEGIASTALELGCQTVAYTYNDPVIWAEYAIDTAKQCSKLGIKNVAVTAGYISAEARGEFYEHMDAANVDLKAFTEHFYSHLTLSHLQPVLDTLAWLKHETSVWLEITNLMIPEENDSKQEVKQMCNWIFDNLGDDVPLHFTAFHPDFRMRDTPPTPPETLIMAYEIAREAGLKFVYTGNVDDVTHQCTYCPSCSEILIERRGYDITRYHLRKNHCEFCGKRIAGCFGEQLGTWGSRRMPVEIEPQWPPK</sequence>
<dbReference type="PANTHER" id="PTHR30352">
    <property type="entry name" value="PYRUVATE FORMATE-LYASE-ACTIVATING ENZYME"/>
    <property type="match status" value="1"/>
</dbReference>
<evidence type="ECO:0000256" key="3">
    <source>
        <dbReference type="ARBA" id="ARBA00022723"/>
    </source>
</evidence>
<dbReference type="InterPro" id="IPR058240">
    <property type="entry name" value="rSAM_sf"/>
</dbReference>
<gene>
    <name evidence="8" type="ORF">CA13_10110</name>
</gene>
<accession>A0A5C5YYG2</accession>
<evidence type="ECO:0000256" key="5">
    <source>
        <dbReference type="ARBA" id="ARBA00023014"/>
    </source>
</evidence>
<dbReference type="Pfam" id="PF04055">
    <property type="entry name" value="Radical_SAM"/>
    <property type="match status" value="1"/>
</dbReference>
<reference evidence="8 9" key="1">
    <citation type="submission" date="2019-02" db="EMBL/GenBank/DDBJ databases">
        <title>Deep-cultivation of Planctomycetes and their phenomic and genomic characterization uncovers novel biology.</title>
        <authorList>
            <person name="Wiegand S."/>
            <person name="Jogler M."/>
            <person name="Boedeker C."/>
            <person name="Pinto D."/>
            <person name="Vollmers J."/>
            <person name="Rivas-Marin E."/>
            <person name="Kohn T."/>
            <person name="Peeters S.H."/>
            <person name="Heuer A."/>
            <person name="Rast P."/>
            <person name="Oberbeckmann S."/>
            <person name="Bunk B."/>
            <person name="Jeske O."/>
            <person name="Meyerdierks A."/>
            <person name="Storesund J.E."/>
            <person name="Kallscheuer N."/>
            <person name="Luecker S."/>
            <person name="Lage O.M."/>
            <person name="Pohl T."/>
            <person name="Merkel B.J."/>
            <person name="Hornburger P."/>
            <person name="Mueller R.-W."/>
            <person name="Bruemmer F."/>
            <person name="Labrenz M."/>
            <person name="Spormann A.M."/>
            <person name="Op Den Camp H."/>
            <person name="Overmann J."/>
            <person name="Amann R."/>
            <person name="Jetten M.S.M."/>
            <person name="Mascher T."/>
            <person name="Medema M.H."/>
            <person name="Devos D.P."/>
            <person name="Kaster A.-K."/>
            <person name="Ovreas L."/>
            <person name="Rohde M."/>
            <person name="Galperin M.Y."/>
            <person name="Jogler C."/>
        </authorList>
    </citation>
    <scope>NUCLEOTIDE SEQUENCE [LARGE SCALE GENOMIC DNA]</scope>
    <source>
        <strain evidence="8 9">CA13</strain>
    </source>
</reference>
<dbReference type="NCBIfam" id="TIGR04337">
    <property type="entry name" value="AmmeMemoSam_rS"/>
    <property type="match status" value="1"/>
</dbReference>
<dbReference type="OrthoDB" id="9778883at2"/>
<evidence type="ECO:0000256" key="1">
    <source>
        <dbReference type="ARBA" id="ARBA00022485"/>
    </source>
</evidence>
<keyword evidence="1" id="KW-0004">4Fe-4S</keyword>
<organism evidence="8 9">
    <name type="scientific">Novipirellula herctigrandis</name>
    <dbReference type="NCBI Taxonomy" id="2527986"/>
    <lineage>
        <taxon>Bacteria</taxon>
        <taxon>Pseudomonadati</taxon>
        <taxon>Planctomycetota</taxon>
        <taxon>Planctomycetia</taxon>
        <taxon>Pirellulales</taxon>
        <taxon>Pirellulaceae</taxon>
        <taxon>Novipirellula</taxon>
    </lineage>
</organism>
<dbReference type="CDD" id="cd01335">
    <property type="entry name" value="Radical_SAM"/>
    <property type="match status" value="1"/>
</dbReference>
<dbReference type="AlphaFoldDB" id="A0A5C5YYG2"/>
<evidence type="ECO:0000256" key="6">
    <source>
        <dbReference type="PIRSR" id="PIRSR004869-50"/>
    </source>
</evidence>
<proteinExistence type="predicted"/>
<name>A0A5C5YYG2_9BACT</name>
<keyword evidence="4 6" id="KW-0408">Iron</keyword>
<keyword evidence="5 6" id="KW-0411">Iron-sulfur</keyword>
<keyword evidence="9" id="KW-1185">Reference proteome</keyword>
<evidence type="ECO:0000313" key="8">
    <source>
        <dbReference type="EMBL" id="TWT79607.1"/>
    </source>
</evidence>
<dbReference type="SUPFAM" id="SSF102114">
    <property type="entry name" value="Radical SAM enzymes"/>
    <property type="match status" value="1"/>
</dbReference>
<dbReference type="GO" id="GO:0046872">
    <property type="term" value="F:metal ion binding"/>
    <property type="evidence" value="ECO:0007669"/>
    <property type="project" value="UniProtKB-KW"/>
</dbReference>